<comment type="caution">
    <text evidence="4">The sequence shown here is derived from an EMBL/GenBank/DDBJ whole genome shotgun (WGS) entry which is preliminary data.</text>
</comment>
<dbReference type="EMBL" id="BKCJ010353450">
    <property type="protein sequence ID" value="GEZ99810.1"/>
    <property type="molecule type" value="Genomic_DNA"/>
</dbReference>
<feature type="region of interest" description="Disordered" evidence="2">
    <location>
        <begin position="161"/>
        <end position="180"/>
    </location>
</feature>
<feature type="domain" description="CCHC-type" evidence="3">
    <location>
        <begin position="213"/>
        <end position="228"/>
    </location>
</feature>
<dbReference type="GO" id="GO:0008270">
    <property type="term" value="F:zinc ion binding"/>
    <property type="evidence" value="ECO:0007669"/>
    <property type="project" value="UniProtKB-KW"/>
</dbReference>
<dbReference type="SUPFAM" id="SSF57756">
    <property type="entry name" value="Retrovirus zinc finger-like domains"/>
    <property type="match status" value="1"/>
</dbReference>
<dbReference type="AlphaFoldDB" id="A0A699J056"/>
<accession>A0A699J056</accession>
<gene>
    <name evidence="4" type="ORF">Tci_571783</name>
</gene>
<dbReference type="GO" id="GO:0003676">
    <property type="term" value="F:nucleic acid binding"/>
    <property type="evidence" value="ECO:0007669"/>
    <property type="project" value="InterPro"/>
</dbReference>
<sequence length="356" mass="41140">MEAGSKDRPPMLAPGNYIQWKSRIKRYIDTKPNHELIHYCLENPPYELGWKDKEVLTSKGSLVTRTERVNETYKNVLQDIRDQLNAEAEAVQIILTGIDNDIYSTLDACLNACEMWKAIERLKQEPSMVEEDDETLKDKEIDKLMSLISLSFKKIYKPTNNNLQTSSNTSRANQDNSLRINRNNGYENQRIGNVAGARENVGSSVVQKSRIQCYNCKEFRHVARECQKQKRAKDAAYHREKMLLCKQEEAGIQLNAEQADWRDDTDDDELEDQELEAHYMYMVQLQEVSLDAADSGPIFDDEPLEEIDQNDDDNDLAKERELLASLIEKLKCEIDESKNHNKFLETSNKALIEKLK</sequence>
<dbReference type="Gene3D" id="4.10.60.10">
    <property type="entry name" value="Zinc finger, CCHC-type"/>
    <property type="match status" value="1"/>
</dbReference>
<feature type="compositionally biased region" description="Polar residues" evidence="2">
    <location>
        <begin position="171"/>
        <end position="180"/>
    </location>
</feature>
<reference evidence="4" key="1">
    <citation type="journal article" date="2019" name="Sci. Rep.">
        <title>Draft genome of Tanacetum cinerariifolium, the natural source of mosquito coil.</title>
        <authorList>
            <person name="Yamashiro T."/>
            <person name="Shiraishi A."/>
            <person name="Satake H."/>
            <person name="Nakayama K."/>
        </authorList>
    </citation>
    <scope>NUCLEOTIDE SEQUENCE</scope>
</reference>
<evidence type="ECO:0000256" key="1">
    <source>
        <dbReference type="PROSITE-ProRule" id="PRU00047"/>
    </source>
</evidence>
<evidence type="ECO:0000259" key="3">
    <source>
        <dbReference type="PROSITE" id="PS50158"/>
    </source>
</evidence>
<keyword evidence="1" id="KW-0479">Metal-binding</keyword>
<organism evidence="4">
    <name type="scientific">Tanacetum cinerariifolium</name>
    <name type="common">Dalmatian daisy</name>
    <name type="synonym">Chrysanthemum cinerariifolium</name>
    <dbReference type="NCBI Taxonomy" id="118510"/>
    <lineage>
        <taxon>Eukaryota</taxon>
        <taxon>Viridiplantae</taxon>
        <taxon>Streptophyta</taxon>
        <taxon>Embryophyta</taxon>
        <taxon>Tracheophyta</taxon>
        <taxon>Spermatophyta</taxon>
        <taxon>Magnoliopsida</taxon>
        <taxon>eudicotyledons</taxon>
        <taxon>Gunneridae</taxon>
        <taxon>Pentapetalae</taxon>
        <taxon>asterids</taxon>
        <taxon>campanulids</taxon>
        <taxon>Asterales</taxon>
        <taxon>Asteraceae</taxon>
        <taxon>Asteroideae</taxon>
        <taxon>Anthemideae</taxon>
        <taxon>Anthemidinae</taxon>
        <taxon>Tanacetum</taxon>
    </lineage>
</organism>
<evidence type="ECO:0000256" key="2">
    <source>
        <dbReference type="SAM" id="MobiDB-lite"/>
    </source>
</evidence>
<dbReference type="InterPro" id="IPR036875">
    <property type="entry name" value="Znf_CCHC_sf"/>
</dbReference>
<feature type="compositionally biased region" description="Low complexity" evidence="2">
    <location>
        <begin position="161"/>
        <end position="170"/>
    </location>
</feature>
<dbReference type="SMART" id="SM00343">
    <property type="entry name" value="ZnF_C2HC"/>
    <property type="match status" value="1"/>
</dbReference>
<protein>
    <recommendedName>
        <fullName evidence="3">CCHC-type domain-containing protein</fullName>
    </recommendedName>
</protein>
<name>A0A699J056_TANCI</name>
<dbReference type="PROSITE" id="PS50158">
    <property type="entry name" value="ZF_CCHC"/>
    <property type="match status" value="1"/>
</dbReference>
<keyword evidence="1" id="KW-0863">Zinc-finger</keyword>
<feature type="non-terminal residue" evidence="4">
    <location>
        <position position="356"/>
    </location>
</feature>
<dbReference type="InterPro" id="IPR001878">
    <property type="entry name" value="Znf_CCHC"/>
</dbReference>
<evidence type="ECO:0000313" key="4">
    <source>
        <dbReference type="EMBL" id="GEZ99810.1"/>
    </source>
</evidence>
<proteinExistence type="predicted"/>
<keyword evidence="1" id="KW-0862">Zinc</keyword>